<dbReference type="EMBL" id="CH991545">
    <property type="protein sequence ID" value="EDQ91199.1"/>
    <property type="molecule type" value="Genomic_DNA"/>
</dbReference>
<dbReference type="Proteomes" id="UP000001357">
    <property type="component" value="Unassembled WGS sequence"/>
</dbReference>
<dbReference type="SUPFAM" id="SSF47473">
    <property type="entry name" value="EF-hand"/>
    <property type="match status" value="1"/>
</dbReference>
<evidence type="ECO:0000259" key="3">
    <source>
        <dbReference type="PROSITE" id="PS50222"/>
    </source>
</evidence>
<reference evidence="4 5" key="1">
    <citation type="journal article" date="2008" name="Nature">
        <title>The genome of the choanoflagellate Monosiga brevicollis and the origin of metazoans.</title>
        <authorList>
            <consortium name="JGI Sequencing"/>
            <person name="King N."/>
            <person name="Westbrook M.J."/>
            <person name="Young S.L."/>
            <person name="Kuo A."/>
            <person name="Abedin M."/>
            <person name="Chapman J."/>
            <person name="Fairclough S."/>
            <person name="Hellsten U."/>
            <person name="Isogai Y."/>
            <person name="Letunic I."/>
            <person name="Marr M."/>
            <person name="Pincus D."/>
            <person name="Putnam N."/>
            <person name="Rokas A."/>
            <person name="Wright K.J."/>
            <person name="Zuzow R."/>
            <person name="Dirks W."/>
            <person name="Good M."/>
            <person name="Goodstein D."/>
            <person name="Lemons D."/>
            <person name="Li W."/>
            <person name="Lyons J.B."/>
            <person name="Morris A."/>
            <person name="Nichols S."/>
            <person name="Richter D.J."/>
            <person name="Salamov A."/>
            <person name="Bork P."/>
            <person name="Lim W.A."/>
            <person name="Manning G."/>
            <person name="Miller W.T."/>
            <person name="McGinnis W."/>
            <person name="Shapiro H."/>
            <person name="Tjian R."/>
            <person name="Grigoriev I.V."/>
            <person name="Rokhsar D."/>
        </authorList>
    </citation>
    <scope>NUCLEOTIDE SEQUENCE [LARGE SCALE GENOMIC DNA]</scope>
    <source>
        <strain evidence="5">MX1 / ATCC 50154</strain>
    </source>
</reference>
<evidence type="ECO:0000313" key="5">
    <source>
        <dbReference type="Proteomes" id="UP000001357"/>
    </source>
</evidence>
<sequence length="1047" mass="116720">MAVAMAATNRSTSSSNMTDLINEVRRTAQPAAEGEARSAAAAAAHAHAPVTNGRALLHNGDAPSPVRPRRSSPLAVSPTKHESREAGNGKYTESSGHGNNSSSSSSSNDGGLRSSSSGPSSPEPGLHTVTHNLNDPTALTAHLTVDQNNESDDAKSIGSASLRHSLRRNQRLRATYLHQQNQPSADTASLYSVEDVVDELGQSQDKLNALQRLYTSVEDNNTRLITLDGLRVLILTVFPGDDDLSSRNATDYADPAFLQSMMRRLDYDGDGGLSFVEFVTSFDLFVDLDGNPTNFKDSLFFAGCAALIERLNELKRSMQALQNEADIEQQQLRANMQELRATMLRRDAERDDILELASQDMYDLKATIKTLRGSLQETTTAHDKLKAAHAAQADQLEQLRLLSRRPAEERSDGEGELERSQLQARIHRLTDLEATIEELRQQILLLEQEARDYELRTNSLDQLPTPVQHPDLQSEFRIYELEEENRRLQYSSQQLQERLEQLSCTKFGRTPLDERLSDLEEQLRAAEAKYAAVDAQHAQLSTEVERWRQRFEAAEREHELKLEHREQQLRALRLETSAHGSADVRALNSLRRELDDLVAEVEARSSALDTAKDSLARQTDARRAAEEQLAQLRQELLRADQHSNRLQDQLHAATTAATEARREADQAQREADAVRQEAAARQEQLSCQGTPTHGAYVTATAEGPDITPRPRSTPILQSPGPRLQPMRRSLRSERNKTRTTTSNVLHLASVKTRSPNAQSLVFACLSLDSTINRCLLCLFYHALFSWIARTLCFPWASVRQSEILQDIAALRDLQNATSNAHRERMQRTHQVLDDTLSTRGLVGTLSCSASLMDLHKVDSTSSSLGNSVSPKIPRRSLPLGARLHEDEQSVDSMSNLSDLPGREPTLLSTKPRRIQRDSSGFTEDRRRFFWLLQTALARAWLDFSLTQASLCGCLECSSSVTFQFQLERRLFQPVHCVCIALRLSTRLANAVAIWRASLRLFPIAISFEPTAVPRQWHSCIQLECSGGSTTRPIDNAHAQHNIQGPCA</sequence>
<dbReference type="GeneID" id="5888970"/>
<dbReference type="PANTHER" id="PTHR23159">
    <property type="entry name" value="CENTROSOMAL PROTEIN 2"/>
    <property type="match status" value="1"/>
</dbReference>
<protein>
    <recommendedName>
        <fullName evidence="3">EF-hand domain-containing protein</fullName>
    </recommendedName>
</protein>
<proteinExistence type="predicted"/>
<dbReference type="AlphaFoldDB" id="A9UT78"/>
<evidence type="ECO:0000313" key="4">
    <source>
        <dbReference type="EMBL" id="EDQ91199.1"/>
    </source>
</evidence>
<feature type="coiled-coil region" evidence="1">
    <location>
        <begin position="304"/>
        <end position="342"/>
    </location>
</feature>
<dbReference type="RefSeq" id="XP_001743621.1">
    <property type="nucleotide sequence ID" value="XM_001743569.1"/>
</dbReference>
<dbReference type="InterPro" id="IPR002048">
    <property type="entry name" value="EF_hand_dom"/>
</dbReference>
<dbReference type="PANTHER" id="PTHR23159:SF66">
    <property type="entry name" value="OS04G0158400 PROTEIN"/>
    <property type="match status" value="1"/>
</dbReference>
<dbReference type="PROSITE" id="PS50222">
    <property type="entry name" value="EF_HAND_2"/>
    <property type="match status" value="1"/>
</dbReference>
<feature type="compositionally biased region" description="Low complexity" evidence="2">
    <location>
        <begin position="28"/>
        <end position="49"/>
    </location>
</feature>
<accession>A9UT78</accession>
<keyword evidence="1" id="KW-0175">Coiled coil</keyword>
<feature type="region of interest" description="Disordered" evidence="2">
    <location>
        <begin position="645"/>
        <end position="740"/>
    </location>
</feature>
<dbReference type="InterPro" id="IPR011992">
    <property type="entry name" value="EF-hand-dom_pair"/>
</dbReference>
<feature type="compositionally biased region" description="Low complexity" evidence="2">
    <location>
        <begin position="94"/>
        <end position="125"/>
    </location>
</feature>
<keyword evidence="5" id="KW-1185">Reference proteome</keyword>
<dbReference type="Gene3D" id="1.10.238.10">
    <property type="entry name" value="EF-hand"/>
    <property type="match status" value="1"/>
</dbReference>
<feature type="coiled-coil region" evidence="1">
    <location>
        <begin position="193"/>
        <end position="220"/>
    </location>
</feature>
<feature type="compositionally biased region" description="Polar residues" evidence="2">
    <location>
        <begin position="8"/>
        <end position="19"/>
    </location>
</feature>
<gene>
    <name evidence="4" type="ORF">MONBRDRAFT_6228</name>
</gene>
<dbReference type="KEGG" id="mbr:MONBRDRAFT_6228"/>
<feature type="domain" description="EF-hand" evidence="3">
    <location>
        <begin position="253"/>
        <end position="288"/>
    </location>
</feature>
<evidence type="ECO:0000256" key="2">
    <source>
        <dbReference type="SAM" id="MobiDB-lite"/>
    </source>
</evidence>
<evidence type="ECO:0000256" key="1">
    <source>
        <dbReference type="SAM" id="Coils"/>
    </source>
</evidence>
<dbReference type="GO" id="GO:0005509">
    <property type="term" value="F:calcium ion binding"/>
    <property type="evidence" value="ECO:0007669"/>
    <property type="project" value="InterPro"/>
</dbReference>
<feature type="region of interest" description="Disordered" evidence="2">
    <location>
        <begin position="1"/>
        <end position="133"/>
    </location>
</feature>
<feature type="compositionally biased region" description="Basic and acidic residues" evidence="2">
    <location>
        <begin position="659"/>
        <end position="680"/>
    </location>
</feature>
<name>A9UT78_MONBE</name>
<organism evidence="4 5">
    <name type="scientific">Monosiga brevicollis</name>
    <name type="common">Choanoflagellate</name>
    <dbReference type="NCBI Taxonomy" id="81824"/>
    <lineage>
        <taxon>Eukaryota</taxon>
        <taxon>Choanoflagellata</taxon>
        <taxon>Craspedida</taxon>
        <taxon>Salpingoecidae</taxon>
        <taxon>Monosiga</taxon>
    </lineage>
</organism>
<dbReference type="InParanoid" id="A9UT78"/>